<sequence length="211" mass="25119">LNCRKSNQKRSTYFSIIQKTHKIHITEKQIKVLEELLKKDVYIISAPSLNISTEDKIMESSYFYMPYLSENIIGSKQLKTFKFRSIFDEEDDVDFFRMEFAIKRNENELKNKFDQYVFQNMNSSISFAPSSPIEKIQVLTYKYIYESTNPTIESVKVDYDDALLFFQENGKRFMLACVHSCTSYSQFIRNDTTINEKIKDLYIRKEIKNDR</sequence>
<gene>
    <name evidence="1" type="ORF">L1I30_00080</name>
</gene>
<evidence type="ECO:0000313" key="1">
    <source>
        <dbReference type="EMBL" id="MCF4100050.1"/>
    </source>
</evidence>
<comment type="caution">
    <text evidence="1">The sequence shown here is derived from an EMBL/GenBank/DDBJ whole genome shotgun (WGS) entry which is preliminary data.</text>
</comment>
<name>A0ABS9EE55_9FLAO</name>
<evidence type="ECO:0008006" key="3">
    <source>
        <dbReference type="Google" id="ProtNLM"/>
    </source>
</evidence>
<protein>
    <recommendedName>
        <fullName evidence="3">RNA polymerase beta subunit</fullName>
    </recommendedName>
</protein>
<keyword evidence="2" id="KW-1185">Reference proteome</keyword>
<organism evidence="1 2">
    <name type="scientific">Gillisia lutea</name>
    <dbReference type="NCBI Taxonomy" id="2909668"/>
    <lineage>
        <taxon>Bacteria</taxon>
        <taxon>Pseudomonadati</taxon>
        <taxon>Bacteroidota</taxon>
        <taxon>Flavobacteriia</taxon>
        <taxon>Flavobacteriales</taxon>
        <taxon>Flavobacteriaceae</taxon>
        <taxon>Gillisia</taxon>
    </lineage>
</organism>
<dbReference type="Proteomes" id="UP001179363">
    <property type="component" value="Unassembled WGS sequence"/>
</dbReference>
<accession>A0ABS9EE55</accession>
<dbReference type="EMBL" id="JAKGTH010000005">
    <property type="protein sequence ID" value="MCF4100050.1"/>
    <property type="molecule type" value="Genomic_DNA"/>
</dbReference>
<evidence type="ECO:0000313" key="2">
    <source>
        <dbReference type="Proteomes" id="UP001179363"/>
    </source>
</evidence>
<dbReference type="RefSeq" id="WP_236132219.1">
    <property type="nucleotide sequence ID" value="NZ_JAKGTH010000005.1"/>
</dbReference>
<proteinExistence type="predicted"/>
<reference evidence="1" key="1">
    <citation type="submission" date="2022-01" db="EMBL/GenBank/DDBJ databases">
        <title>Gillisia lutea sp. nov., isolated from marine plastic residues from the Malvarosa beach (Valencia, Spain).</title>
        <authorList>
            <person name="Vidal-Verdu A."/>
            <person name="Molina-Menor E."/>
            <person name="Satari L."/>
            <person name="Pascual J."/>
            <person name="Pereto J."/>
            <person name="Porcar M."/>
        </authorList>
    </citation>
    <scope>NUCLEOTIDE SEQUENCE</scope>
    <source>
        <strain evidence="1">M10.2A</strain>
    </source>
</reference>
<feature type="non-terminal residue" evidence="1">
    <location>
        <position position="1"/>
    </location>
</feature>